<dbReference type="CDD" id="cd01065">
    <property type="entry name" value="NAD_bind_Shikimate_DH"/>
    <property type="match status" value="1"/>
</dbReference>
<evidence type="ECO:0000259" key="11">
    <source>
        <dbReference type="Pfam" id="PF18317"/>
    </source>
</evidence>
<keyword evidence="4 8" id="KW-0521">NADP</keyword>
<feature type="binding site" evidence="8">
    <location>
        <position position="224"/>
    </location>
    <ligand>
        <name>NADP(+)</name>
        <dbReference type="ChEBI" id="CHEBI:58349"/>
    </ligand>
</feature>
<dbReference type="Gene3D" id="3.40.50.10860">
    <property type="entry name" value="Leucine Dehydrogenase, chain A, domain 1"/>
    <property type="match status" value="1"/>
</dbReference>
<dbReference type="Pfam" id="PF08501">
    <property type="entry name" value="Shikimate_dh_N"/>
    <property type="match status" value="1"/>
</dbReference>
<feature type="domain" description="SDH C-terminal" evidence="11">
    <location>
        <begin position="247"/>
        <end position="270"/>
    </location>
</feature>
<gene>
    <name evidence="8" type="primary">aroE</name>
    <name evidence="12" type="ORF">J2Z43_000963</name>
</gene>
<keyword evidence="3 8" id="KW-0028">Amino-acid biosynthesis</keyword>
<dbReference type="Pfam" id="PF01488">
    <property type="entry name" value="Shikimate_DH"/>
    <property type="match status" value="1"/>
</dbReference>
<dbReference type="InterPro" id="IPR013708">
    <property type="entry name" value="Shikimate_DH-bd_N"/>
</dbReference>
<dbReference type="RefSeq" id="WP_209456060.1">
    <property type="nucleotide sequence ID" value="NZ_BAAACS010000012.1"/>
</dbReference>
<feature type="binding site" evidence="8">
    <location>
        <position position="92"/>
    </location>
    <ligand>
        <name>shikimate</name>
        <dbReference type="ChEBI" id="CHEBI:36208"/>
    </ligand>
</feature>
<feature type="domain" description="Quinate/shikimate 5-dehydrogenase/glutamyl-tRNA reductase" evidence="9">
    <location>
        <begin position="121"/>
        <end position="198"/>
    </location>
</feature>
<dbReference type="PANTHER" id="PTHR21089:SF1">
    <property type="entry name" value="BIFUNCTIONAL 3-DEHYDROQUINATE DEHYDRATASE_SHIKIMATE DEHYDROGENASE, CHLOROPLASTIC"/>
    <property type="match status" value="1"/>
</dbReference>
<comment type="pathway">
    <text evidence="1 8">Metabolic intermediate biosynthesis; chorismate biosynthesis; chorismate from D-erythrose 4-phosphate and phosphoenolpyruvate: step 4/7.</text>
</comment>
<feature type="binding site" evidence="8">
    <location>
        <begin position="20"/>
        <end position="22"/>
    </location>
    <ligand>
        <name>shikimate</name>
        <dbReference type="ChEBI" id="CHEBI:36208"/>
    </ligand>
</feature>
<reference evidence="12 13" key="1">
    <citation type="submission" date="2021-03" db="EMBL/GenBank/DDBJ databases">
        <title>Genomic Encyclopedia of Type Strains, Phase IV (KMG-IV): sequencing the most valuable type-strain genomes for metagenomic binning, comparative biology and taxonomic classification.</title>
        <authorList>
            <person name="Goeker M."/>
        </authorList>
    </citation>
    <scope>NUCLEOTIDE SEQUENCE [LARGE SCALE GENOMIC DNA]</scope>
    <source>
        <strain evidence="12 13">DSM 1289</strain>
    </source>
</reference>
<evidence type="ECO:0000256" key="3">
    <source>
        <dbReference type="ARBA" id="ARBA00022605"/>
    </source>
</evidence>
<evidence type="ECO:0000256" key="8">
    <source>
        <dbReference type="HAMAP-Rule" id="MF_00222"/>
    </source>
</evidence>
<evidence type="ECO:0000313" key="12">
    <source>
        <dbReference type="EMBL" id="MBP1854573.1"/>
    </source>
</evidence>
<protein>
    <recommendedName>
        <fullName evidence="2 8">Shikimate dehydrogenase (NADP(+))</fullName>
        <shortName evidence="8">SDH</shortName>
        <ecNumber evidence="2 8">1.1.1.25</ecNumber>
    </recommendedName>
</protein>
<dbReference type="InterPro" id="IPR006151">
    <property type="entry name" value="Shikm_DH/Glu-tRNA_Rdtase"/>
</dbReference>
<evidence type="ECO:0000256" key="5">
    <source>
        <dbReference type="ARBA" id="ARBA00023002"/>
    </source>
</evidence>
<dbReference type="GO" id="GO:0004764">
    <property type="term" value="F:shikimate 3-dehydrogenase (NADP+) activity"/>
    <property type="evidence" value="ECO:0007669"/>
    <property type="project" value="UniProtKB-EC"/>
</dbReference>
<dbReference type="SUPFAM" id="SSF53223">
    <property type="entry name" value="Aminoacid dehydrogenase-like, N-terminal domain"/>
    <property type="match status" value="1"/>
</dbReference>
<keyword evidence="6 8" id="KW-0057">Aromatic amino acid biosynthesis</keyword>
<evidence type="ECO:0000259" key="9">
    <source>
        <dbReference type="Pfam" id="PF01488"/>
    </source>
</evidence>
<feature type="binding site" evidence="8">
    <location>
        <begin position="131"/>
        <end position="135"/>
    </location>
    <ligand>
        <name>NADP(+)</name>
        <dbReference type="ChEBI" id="CHEBI:58349"/>
    </ligand>
</feature>
<feature type="binding site" evidence="8">
    <location>
        <position position="254"/>
    </location>
    <ligand>
        <name>shikimate</name>
        <dbReference type="ChEBI" id="CHEBI:36208"/>
    </ligand>
</feature>
<name>A0ABS4E9I8_9FIRM</name>
<comment type="catalytic activity">
    <reaction evidence="7 8">
        <text>shikimate + NADP(+) = 3-dehydroshikimate + NADPH + H(+)</text>
        <dbReference type="Rhea" id="RHEA:17737"/>
        <dbReference type="ChEBI" id="CHEBI:15378"/>
        <dbReference type="ChEBI" id="CHEBI:16630"/>
        <dbReference type="ChEBI" id="CHEBI:36208"/>
        <dbReference type="ChEBI" id="CHEBI:57783"/>
        <dbReference type="ChEBI" id="CHEBI:58349"/>
        <dbReference type="EC" id="1.1.1.25"/>
    </reaction>
</comment>
<dbReference type="EC" id="1.1.1.25" evidence="2 8"/>
<comment type="function">
    <text evidence="8">Involved in the biosynthesis of the chorismate, which leads to the biosynthesis of aromatic amino acids. Catalyzes the reversible NADPH linked reduction of 3-dehydroshikimate (DHSA) to yield shikimate (SA).</text>
</comment>
<dbReference type="Gene3D" id="3.40.50.720">
    <property type="entry name" value="NAD(P)-binding Rossmann-like Domain"/>
    <property type="match status" value="1"/>
</dbReference>
<dbReference type="NCBIfam" id="TIGR00507">
    <property type="entry name" value="aroE"/>
    <property type="match status" value="1"/>
</dbReference>
<comment type="caution">
    <text evidence="12">The sequence shown here is derived from an EMBL/GenBank/DDBJ whole genome shotgun (WGS) entry which is preliminary data.</text>
</comment>
<evidence type="ECO:0000256" key="1">
    <source>
        <dbReference type="ARBA" id="ARBA00004871"/>
    </source>
</evidence>
<evidence type="ECO:0000259" key="10">
    <source>
        <dbReference type="Pfam" id="PF08501"/>
    </source>
</evidence>
<proteinExistence type="inferred from homology"/>
<keyword evidence="5 8" id="KW-0560">Oxidoreductase</keyword>
<dbReference type="InterPro" id="IPR041121">
    <property type="entry name" value="SDH_C"/>
</dbReference>
<feature type="active site" description="Proton acceptor" evidence="8">
    <location>
        <position position="71"/>
    </location>
</feature>
<dbReference type="HAMAP" id="MF_00222">
    <property type="entry name" value="Shikimate_DH_AroE"/>
    <property type="match status" value="1"/>
</dbReference>
<dbReference type="InterPro" id="IPR011342">
    <property type="entry name" value="Shikimate_DH"/>
</dbReference>
<dbReference type="PANTHER" id="PTHR21089">
    <property type="entry name" value="SHIKIMATE DEHYDROGENASE"/>
    <property type="match status" value="1"/>
</dbReference>
<comment type="caution">
    <text evidence="8">Lacks conserved residue(s) required for the propagation of feature annotation.</text>
</comment>
<feature type="binding site" evidence="8">
    <location>
        <position position="107"/>
    </location>
    <ligand>
        <name>shikimate</name>
        <dbReference type="ChEBI" id="CHEBI:36208"/>
    </ligand>
</feature>
<sequence>MEINAKTKTTCLFGHPVDHSFSPVIHNYLYEKYQQNILYECFDVSKENIKTAVEAIKVLGIIGLNVTIPHKVDIMKCLDFLDKKSELVGAVNTVKNEGGVLTGYNTDGVGFVQSIYDKGCTVKGKKILILGAGGACRSVSIELAIEGAETIEIRNRSLENANSIVEIINSNFETKSSCSSKQVSKEDLQSIDILINTTPIGMKSKDCPIDENIYIDKDILVCDIVYNPHNTSLIKWAKSQSLDTMHGIDMLVNQGLAAFYIWTGIKPSLEDKEKIKELYEKSM</sequence>
<evidence type="ECO:0000256" key="2">
    <source>
        <dbReference type="ARBA" id="ARBA00012962"/>
    </source>
</evidence>
<dbReference type="Pfam" id="PF18317">
    <property type="entry name" value="SDH_C"/>
    <property type="match status" value="1"/>
</dbReference>
<evidence type="ECO:0000313" key="13">
    <source>
        <dbReference type="Proteomes" id="UP000767291"/>
    </source>
</evidence>
<dbReference type="EMBL" id="JAGGJX010000001">
    <property type="protein sequence ID" value="MBP1854573.1"/>
    <property type="molecule type" value="Genomic_DNA"/>
</dbReference>
<evidence type="ECO:0000256" key="7">
    <source>
        <dbReference type="ARBA" id="ARBA00049442"/>
    </source>
</evidence>
<keyword evidence="13" id="KW-1185">Reference proteome</keyword>
<dbReference type="InterPro" id="IPR036291">
    <property type="entry name" value="NAD(P)-bd_dom_sf"/>
</dbReference>
<dbReference type="InterPro" id="IPR046346">
    <property type="entry name" value="Aminoacid_DH-like_N_sf"/>
</dbReference>
<dbReference type="SUPFAM" id="SSF51735">
    <property type="entry name" value="NAD(P)-binding Rossmann-fold domains"/>
    <property type="match status" value="1"/>
</dbReference>
<evidence type="ECO:0000256" key="4">
    <source>
        <dbReference type="ARBA" id="ARBA00022857"/>
    </source>
</evidence>
<feature type="domain" description="Shikimate dehydrogenase substrate binding N-terminal" evidence="10">
    <location>
        <begin position="12"/>
        <end position="94"/>
    </location>
</feature>
<feature type="binding site" evidence="8">
    <location>
        <position position="226"/>
    </location>
    <ligand>
        <name>shikimate</name>
        <dbReference type="ChEBI" id="CHEBI:36208"/>
    </ligand>
</feature>
<accession>A0ABS4E9I8</accession>
<feature type="binding site" evidence="8">
    <location>
        <position position="67"/>
    </location>
    <ligand>
        <name>shikimate</name>
        <dbReference type="ChEBI" id="CHEBI:36208"/>
    </ligand>
</feature>
<dbReference type="InterPro" id="IPR022893">
    <property type="entry name" value="Shikimate_DH_fam"/>
</dbReference>
<dbReference type="Proteomes" id="UP000767291">
    <property type="component" value="Unassembled WGS sequence"/>
</dbReference>
<organism evidence="12 13">
    <name type="scientific">Metaclostridioides mangenotii</name>
    <dbReference type="NCBI Taxonomy" id="1540"/>
    <lineage>
        <taxon>Bacteria</taxon>
        <taxon>Bacillati</taxon>
        <taxon>Bacillota</taxon>
        <taxon>Clostridia</taxon>
        <taxon>Peptostreptococcales</taxon>
        <taxon>Peptostreptococcaceae</taxon>
        <taxon>Metaclostridioides</taxon>
    </lineage>
</organism>
<comment type="subunit">
    <text evidence="8">Homodimer.</text>
</comment>
<evidence type="ECO:0000256" key="6">
    <source>
        <dbReference type="ARBA" id="ARBA00023141"/>
    </source>
</evidence>
<comment type="similarity">
    <text evidence="8">Belongs to the shikimate dehydrogenase family.</text>
</comment>
<feature type="binding site" evidence="8">
    <location>
        <position position="247"/>
    </location>
    <ligand>
        <name>NADP(+)</name>
        <dbReference type="ChEBI" id="CHEBI:58349"/>
    </ligand>
</feature>